<dbReference type="InterPro" id="IPR007197">
    <property type="entry name" value="rSAM"/>
</dbReference>
<dbReference type="InterPro" id="IPR023885">
    <property type="entry name" value="4Fe4S-binding_SPASM_dom"/>
</dbReference>
<gene>
    <name evidence="8" type="ORF">H9863_04710</name>
</gene>
<dbReference type="SFLD" id="SFLDS00029">
    <property type="entry name" value="Radical_SAM"/>
    <property type="match status" value="1"/>
</dbReference>
<evidence type="ECO:0000256" key="2">
    <source>
        <dbReference type="ARBA" id="ARBA00022485"/>
    </source>
</evidence>
<proteinExistence type="predicted"/>
<evidence type="ECO:0000313" key="8">
    <source>
        <dbReference type="EMBL" id="HIX03404.1"/>
    </source>
</evidence>
<evidence type="ECO:0000256" key="4">
    <source>
        <dbReference type="ARBA" id="ARBA00022723"/>
    </source>
</evidence>
<keyword evidence="2" id="KW-0004">4Fe-4S</keyword>
<dbReference type="SFLD" id="SFLDG01386">
    <property type="entry name" value="main_SPASM_domain-containing"/>
    <property type="match status" value="1"/>
</dbReference>
<accession>A0A9D1V0D2</accession>
<dbReference type="InterPro" id="IPR006638">
    <property type="entry name" value="Elp3/MiaA/NifB-like_rSAM"/>
</dbReference>
<dbReference type="InterPro" id="IPR013785">
    <property type="entry name" value="Aldolase_TIM"/>
</dbReference>
<dbReference type="SUPFAM" id="SSF102114">
    <property type="entry name" value="Radical SAM enzymes"/>
    <property type="match status" value="1"/>
</dbReference>
<keyword evidence="3" id="KW-0949">S-adenosyl-L-methionine</keyword>
<evidence type="ECO:0000256" key="6">
    <source>
        <dbReference type="ARBA" id="ARBA00023014"/>
    </source>
</evidence>
<dbReference type="PROSITE" id="PS51918">
    <property type="entry name" value="RADICAL_SAM"/>
    <property type="match status" value="1"/>
</dbReference>
<evidence type="ECO:0000256" key="3">
    <source>
        <dbReference type="ARBA" id="ARBA00022691"/>
    </source>
</evidence>
<evidence type="ECO:0000259" key="7">
    <source>
        <dbReference type="PROSITE" id="PS51918"/>
    </source>
</evidence>
<name>A0A9D1V0D2_9BACT</name>
<keyword evidence="5" id="KW-0408">Iron</keyword>
<dbReference type="PANTHER" id="PTHR11228:SF7">
    <property type="entry name" value="PQQA PEPTIDE CYCLASE"/>
    <property type="match status" value="1"/>
</dbReference>
<dbReference type="Gene3D" id="3.20.20.70">
    <property type="entry name" value="Aldolase class I"/>
    <property type="match status" value="1"/>
</dbReference>
<dbReference type="SFLD" id="SFLDG01067">
    <property type="entry name" value="SPASM/twitch_domain_containing"/>
    <property type="match status" value="1"/>
</dbReference>
<dbReference type="InterPro" id="IPR050377">
    <property type="entry name" value="Radical_SAM_PqqE_MftC-like"/>
</dbReference>
<dbReference type="Pfam" id="PF04055">
    <property type="entry name" value="Radical_SAM"/>
    <property type="match status" value="1"/>
</dbReference>
<reference evidence="8" key="1">
    <citation type="journal article" date="2021" name="PeerJ">
        <title>Extensive microbial diversity within the chicken gut microbiome revealed by metagenomics and culture.</title>
        <authorList>
            <person name="Gilroy R."/>
            <person name="Ravi A."/>
            <person name="Getino M."/>
            <person name="Pursley I."/>
            <person name="Horton D.L."/>
            <person name="Alikhan N.F."/>
            <person name="Baker D."/>
            <person name="Gharbi K."/>
            <person name="Hall N."/>
            <person name="Watson M."/>
            <person name="Adriaenssens E.M."/>
            <person name="Foster-Nyarko E."/>
            <person name="Jarju S."/>
            <person name="Secka A."/>
            <person name="Antonio M."/>
            <person name="Oren A."/>
            <person name="Chaudhuri R.R."/>
            <person name="La Ragione R."/>
            <person name="Hildebrand F."/>
            <person name="Pallen M.J."/>
        </authorList>
    </citation>
    <scope>NUCLEOTIDE SEQUENCE</scope>
    <source>
        <strain evidence="8">23274</strain>
    </source>
</reference>
<dbReference type="PIRSF" id="PIRSF037420">
    <property type="entry name" value="PQQ_syn_pqqE"/>
    <property type="match status" value="1"/>
</dbReference>
<dbReference type="InterPro" id="IPR058240">
    <property type="entry name" value="rSAM_sf"/>
</dbReference>
<dbReference type="Proteomes" id="UP000824202">
    <property type="component" value="Unassembled WGS sequence"/>
</dbReference>
<evidence type="ECO:0000256" key="1">
    <source>
        <dbReference type="ARBA" id="ARBA00001966"/>
    </source>
</evidence>
<evidence type="ECO:0000313" key="9">
    <source>
        <dbReference type="Proteomes" id="UP000824202"/>
    </source>
</evidence>
<dbReference type="GO" id="GO:0046872">
    <property type="term" value="F:metal ion binding"/>
    <property type="evidence" value="ECO:0007669"/>
    <property type="project" value="UniProtKB-KW"/>
</dbReference>
<organism evidence="8 9">
    <name type="scientific">Candidatus Odoribacter faecigallinarum</name>
    <dbReference type="NCBI Taxonomy" id="2838706"/>
    <lineage>
        <taxon>Bacteria</taxon>
        <taxon>Pseudomonadati</taxon>
        <taxon>Bacteroidota</taxon>
        <taxon>Bacteroidia</taxon>
        <taxon>Bacteroidales</taxon>
        <taxon>Odoribacteraceae</taxon>
        <taxon>Odoribacter</taxon>
    </lineage>
</organism>
<dbReference type="AlphaFoldDB" id="A0A9D1V0D2"/>
<comment type="cofactor">
    <cofactor evidence="1">
        <name>[4Fe-4S] cluster</name>
        <dbReference type="ChEBI" id="CHEBI:49883"/>
    </cofactor>
</comment>
<dbReference type="GO" id="GO:0003824">
    <property type="term" value="F:catalytic activity"/>
    <property type="evidence" value="ECO:0007669"/>
    <property type="project" value="InterPro"/>
</dbReference>
<sequence length="344" mass="38441">METEAKEYLRHAIIEVTPVCNLHCRHCYNPWKRKGANDAGGGSYRKTAALLDWLIARTTAERVVFTGGEPTISERFLELVVHAKVNGLRVSVITNGNGDWDIYKGLARAGVDLMEFSILSAQAKTHDRITGVKGSWERAMRTLRMMMEQGVEVVPVTVVMAENAGEVGECVEYLYGLGIRRFMVNRYNIGGEGLNQAEELSASRKRLQEAFREVDELADRYGLDVVSGVCTPHCLLDPADYPHIRFGNCATDVYRRPLTFDLDGNVRLCNHSPQVAGNIYRQRLSEMLFSDYACSWVDTKAAYCEGCTKWEVCRGGCRAASEQTGGTLRDVDPAVNLLRNKEET</sequence>
<keyword evidence="6" id="KW-0411">Iron-sulfur</keyword>
<dbReference type="NCBIfam" id="TIGR04085">
    <property type="entry name" value="rSAM_more_4Fe4S"/>
    <property type="match status" value="1"/>
</dbReference>
<dbReference type="GO" id="GO:0051539">
    <property type="term" value="F:4 iron, 4 sulfur cluster binding"/>
    <property type="evidence" value="ECO:0007669"/>
    <property type="project" value="UniProtKB-KW"/>
</dbReference>
<keyword evidence="4" id="KW-0479">Metal-binding</keyword>
<protein>
    <submittedName>
        <fullName evidence="8">Radical SAM protein</fullName>
    </submittedName>
</protein>
<evidence type="ECO:0000256" key="5">
    <source>
        <dbReference type="ARBA" id="ARBA00023004"/>
    </source>
</evidence>
<dbReference type="PANTHER" id="PTHR11228">
    <property type="entry name" value="RADICAL SAM DOMAIN PROTEIN"/>
    <property type="match status" value="1"/>
</dbReference>
<dbReference type="SMART" id="SM00729">
    <property type="entry name" value="Elp3"/>
    <property type="match status" value="1"/>
</dbReference>
<reference evidence="8" key="2">
    <citation type="submission" date="2021-04" db="EMBL/GenBank/DDBJ databases">
        <authorList>
            <person name="Gilroy R."/>
        </authorList>
    </citation>
    <scope>NUCLEOTIDE SEQUENCE</scope>
    <source>
        <strain evidence="8">23274</strain>
    </source>
</reference>
<dbReference type="CDD" id="cd01335">
    <property type="entry name" value="Radical_SAM"/>
    <property type="match status" value="1"/>
</dbReference>
<feature type="domain" description="Radical SAM core" evidence="7">
    <location>
        <begin position="6"/>
        <end position="224"/>
    </location>
</feature>
<comment type="caution">
    <text evidence="8">The sequence shown here is derived from an EMBL/GenBank/DDBJ whole genome shotgun (WGS) entry which is preliminary data.</text>
</comment>
<dbReference type="EMBL" id="DXFT01000092">
    <property type="protein sequence ID" value="HIX03404.1"/>
    <property type="molecule type" value="Genomic_DNA"/>
</dbReference>
<dbReference type="InterPro" id="IPR017200">
    <property type="entry name" value="PqqE-like"/>
</dbReference>